<dbReference type="RefSeq" id="XP_041220246.1">
    <property type="nucleotide sequence ID" value="XM_041368032.1"/>
</dbReference>
<feature type="region of interest" description="Disordered" evidence="1">
    <location>
        <begin position="145"/>
        <end position="164"/>
    </location>
</feature>
<proteinExistence type="predicted"/>
<dbReference type="GeneID" id="64662330"/>
<sequence>MESRYQPSSWTFPPAPKGFESAYTWDVHTILKEAGMEDLLSTSTNIEYSTHPALRSLTSHFWNQFGGLDEHLVILNGMEADIESSSMGGVHLHSSVNGLLAHLSSFIHCSSPENNAPDALQQQSTPSLLDPHALLARLGSLSPNLNSAQTKQMNHIPQPLRVHI</sequence>
<dbReference type="Proteomes" id="UP001195769">
    <property type="component" value="Unassembled WGS sequence"/>
</dbReference>
<gene>
    <name evidence="2" type="ORF">F5891DRAFT_1194976</name>
</gene>
<dbReference type="EMBL" id="JABBWK010000076">
    <property type="protein sequence ID" value="KAG1894670.1"/>
    <property type="molecule type" value="Genomic_DNA"/>
</dbReference>
<feature type="compositionally biased region" description="Polar residues" evidence="1">
    <location>
        <begin position="145"/>
        <end position="155"/>
    </location>
</feature>
<comment type="caution">
    <text evidence="2">The sequence shown here is derived from an EMBL/GenBank/DDBJ whole genome shotgun (WGS) entry which is preliminary data.</text>
</comment>
<reference evidence="2" key="1">
    <citation type="journal article" date="2020" name="New Phytol.">
        <title>Comparative genomics reveals dynamic genome evolution in host specialist ectomycorrhizal fungi.</title>
        <authorList>
            <person name="Lofgren L.A."/>
            <person name="Nguyen N.H."/>
            <person name="Vilgalys R."/>
            <person name="Ruytinx J."/>
            <person name="Liao H.L."/>
            <person name="Branco S."/>
            <person name="Kuo A."/>
            <person name="LaButti K."/>
            <person name="Lipzen A."/>
            <person name="Andreopoulos W."/>
            <person name="Pangilinan J."/>
            <person name="Riley R."/>
            <person name="Hundley H."/>
            <person name="Na H."/>
            <person name="Barry K."/>
            <person name="Grigoriev I.V."/>
            <person name="Stajich J.E."/>
            <person name="Kennedy P.G."/>
        </authorList>
    </citation>
    <scope>NUCLEOTIDE SEQUENCE</scope>
    <source>
        <strain evidence="2">FC203</strain>
    </source>
</reference>
<dbReference type="AlphaFoldDB" id="A0AAD4DVC9"/>
<evidence type="ECO:0000313" key="3">
    <source>
        <dbReference type="Proteomes" id="UP001195769"/>
    </source>
</evidence>
<evidence type="ECO:0000256" key="1">
    <source>
        <dbReference type="SAM" id="MobiDB-lite"/>
    </source>
</evidence>
<evidence type="ECO:0000313" key="2">
    <source>
        <dbReference type="EMBL" id="KAG1894670.1"/>
    </source>
</evidence>
<name>A0AAD4DVC9_9AGAM</name>
<keyword evidence="3" id="KW-1185">Reference proteome</keyword>
<organism evidence="2 3">
    <name type="scientific">Suillus fuscotomentosus</name>
    <dbReference type="NCBI Taxonomy" id="1912939"/>
    <lineage>
        <taxon>Eukaryota</taxon>
        <taxon>Fungi</taxon>
        <taxon>Dikarya</taxon>
        <taxon>Basidiomycota</taxon>
        <taxon>Agaricomycotina</taxon>
        <taxon>Agaricomycetes</taxon>
        <taxon>Agaricomycetidae</taxon>
        <taxon>Boletales</taxon>
        <taxon>Suillineae</taxon>
        <taxon>Suillaceae</taxon>
        <taxon>Suillus</taxon>
    </lineage>
</organism>
<protein>
    <submittedName>
        <fullName evidence="2">Uncharacterized protein</fullName>
    </submittedName>
</protein>
<accession>A0AAD4DVC9</accession>